<reference evidence="2 3" key="1">
    <citation type="journal article" date="2016" name="Nat. Commun.">
        <title>Thousands of microbial genomes shed light on interconnected biogeochemical processes in an aquifer system.</title>
        <authorList>
            <person name="Anantharaman K."/>
            <person name="Brown C.T."/>
            <person name="Hug L.A."/>
            <person name="Sharon I."/>
            <person name="Castelle C.J."/>
            <person name="Probst A.J."/>
            <person name="Thomas B.C."/>
            <person name="Singh A."/>
            <person name="Wilkins M.J."/>
            <person name="Karaoz U."/>
            <person name="Brodie E.L."/>
            <person name="Williams K.H."/>
            <person name="Hubbard S.S."/>
            <person name="Banfield J.F."/>
        </authorList>
    </citation>
    <scope>NUCLEOTIDE SEQUENCE [LARGE SCALE GENOMIC DNA]</scope>
</reference>
<dbReference type="Gene3D" id="1.10.10.2830">
    <property type="match status" value="1"/>
</dbReference>
<dbReference type="SUPFAM" id="SSF109709">
    <property type="entry name" value="KorB DNA-binding domain-like"/>
    <property type="match status" value="1"/>
</dbReference>
<accession>A0A1F7GFD5</accession>
<dbReference type="EMBL" id="MFZH01000041">
    <property type="protein sequence ID" value="OGK17620.1"/>
    <property type="molecule type" value="Genomic_DNA"/>
</dbReference>
<gene>
    <name evidence="2" type="ORF">A2799_04795</name>
</gene>
<dbReference type="Proteomes" id="UP000176850">
    <property type="component" value="Unassembled WGS sequence"/>
</dbReference>
<dbReference type="Pfam" id="PF17762">
    <property type="entry name" value="HTH_ParB"/>
    <property type="match status" value="1"/>
</dbReference>
<evidence type="ECO:0000313" key="2">
    <source>
        <dbReference type="EMBL" id="OGK17620.1"/>
    </source>
</evidence>
<comment type="caution">
    <text evidence="2">The sequence shown here is derived from an EMBL/GenBank/DDBJ whole genome shotgun (WGS) entry which is preliminary data.</text>
</comment>
<evidence type="ECO:0000313" key="3">
    <source>
        <dbReference type="Proteomes" id="UP000176850"/>
    </source>
</evidence>
<protein>
    <recommendedName>
        <fullName evidence="1">ParB/Spo0J HTH domain-containing protein</fullName>
    </recommendedName>
</protein>
<dbReference type="InterPro" id="IPR041468">
    <property type="entry name" value="HTH_ParB/Spo0J"/>
</dbReference>
<feature type="domain" description="ParB/Spo0J HTH" evidence="1">
    <location>
        <begin position="33"/>
        <end position="111"/>
    </location>
</feature>
<name>A0A1F7GFD5_9BACT</name>
<dbReference type="AlphaFoldDB" id="A0A1F7GFD5"/>
<sequence length="181" mass="20535">MRVAIDSILQSILDESDPIIQSQLIVNAVKEGIRPVQIAKKLNKTASHISHLIRLQKLPPVIINGFYDKTISLGHLFHISRLTKEADMISVFEKVLSKNIPTNKTEQLVSSIGIGELNDDKKITKEIHDQIEDYFSKIDKQISSSLHQTRRMARIEITIKGGYAKTNKVLEKIKNELQKDL</sequence>
<organism evidence="2 3">
    <name type="scientific">Candidatus Roizmanbacteria bacterium RIFCSPHIGHO2_01_FULL_39_24</name>
    <dbReference type="NCBI Taxonomy" id="1802032"/>
    <lineage>
        <taxon>Bacteria</taxon>
        <taxon>Candidatus Roizmaniibacteriota</taxon>
    </lineage>
</organism>
<evidence type="ECO:0000259" key="1">
    <source>
        <dbReference type="Pfam" id="PF17762"/>
    </source>
</evidence>
<proteinExistence type="predicted"/>